<accession>A0ACC0U101</accession>
<dbReference type="Proteomes" id="UP001207468">
    <property type="component" value="Unassembled WGS sequence"/>
</dbReference>
<keyword evidence="2" id="KW-1185">Reference proteome</keyword>
<sequence>MGSQCAANARGLANEVQMLAYPNSPVLAVFLFIPYLALPSLRQSHFLQVFLGAPTLQASSPAASLKLTFTLQSPLVRGSTTKKGGENPRPNDPQLPQLGTHGNRKERPRLGIRSYKDFVAQRSEREKTEREERRLAEDMERRRLDHLANETHQRYLESRKKNKEKQLAKNAQVEENKARRAAKKAERDAKKAERDAKKAERDAKKAVREAKKAKAAKGAKEAEQEVPGPSRPEFAGGAGPSVMKPWKSMNKFTPE</sequence>
<evidence type="ECO:0000313" key="2">
    <source>
        <dbReference type="Proteomes" id="UP001207468"/>
    </source>
</evidence>
<protein>
    <submittedName>
        <fullName evidence="1">Uncharacterized protein</fullName>
    </submittedName>
</protein>
<gene>
    <name evidence="1" type="ORF">F5148DRAFT_1369824</name>
</gene>
<proteinExistence type="predicted"/>
<evidence type="ECO:0000313" key="1">
    <source>
        <dbReference type="EMBL" id="KAI9455611.1"/>
    </source>
</evidence>
<name>A0ACC0U101_9AGAM</name>
<dbReference type="EMBL" id="JAGFNK010000248">
    <property type="protein sequence ID" value="KAI9455611.1"/>
    <property type="molecule type" value="Genomic_DNA"/>
</dbReference>
<comment type="caution">
    <text evidence="1">The sequence shown here is derived from an EMBL/GenBank/DDBJ whole genome shotgun (WGS) entry which is preliminary data.</text>
</comment>
<reference evidence="1" key="1">
    <citation type="submission" date="2021-03" db="EMBL/GenBank/DDBJ databases">
        <title>Evolutionary priming and transition to the ectomycorrhizal habit in an iconic lineage of mushroom-forming fungi: is preadaptation a requirement?</title>
        <authorList>
            <consortium name="DOE Joint Genome Institute"/>
            <person name="Looney B.P."/>
            <person name="Miyauchi S."/>
            <person name="Morin E."/>
            <person name="Drula E."/>
            <person name="Courty P.E."/>
            <person name="Chicoki N."/>
            <person name="Fauchery L."/>
            <person name="Kohler A."/>
            <person name="Kuo A."/>
            <person name="LaButti K."/>
            <person name="Pangilinan J."/>
            <person name="Lipzen A."/>
            <person name="Riley R."/>
            <person name="Andreopoulos W."/>
            <person name="He G."/>
            <person name="Johnson J."/>
            <person name="Barry K.W."/>
            <person name="Grigoriev I.V."/>
            <person name="Nagy L."/>
            <person name="Hibbett D."/>
            <person name="Henrissat B."/>
            <person name="Matheny P.B."/>
            <person name="Labbe J."/>
            <person name="Martin A.F."/>
        </authorList>
    </citation>
    <scope>NUCLEOTIDE SEQUENCE</scope>
    <source>
        <strain evidence="1">BPL698</strain>
    </source>
</reference>
<organism evidence="1 2">
    <name type="scientific">Russula earlei</name>
    <dbReference type="NCBI Taxonomy" id="71964"/>
    <lineage>
        <taxon>Eukaryota</taxon>
        <taxon>Fungi</taxon>
        <taxon>Dikarya</taxon>
        <taxon>Basidiomycota</taxon>
        <taxon>Agaricomycotina</taxon>
        <taxon>Agaricomycetes</taxon>
        <taxon>Russulales</taxon>
        <taxon>Russulaceae</taxon>
        <taxon>Russula</taxon>
    </lineage>
</organism>